<dbReference type="Proteomes" id="UP001233999">
    <property type="component" value="Unassembled WGS sequence"/>
</dbReference>
<keyword evidence="1" id="KW-1133">Transmembrane helix</keyword>
<gene>
    <name evidence="2" type="ORF">L9F63_002720</name>
</gene>
<comment type="caution">
    <text evidence="2">The sequence shown here is derived from an EMBL/GenBank/DDBJ whole genome shotgun (WGS) entry which is preliminary data.</text>
</comment>
<dbReference type="AlphaFoldDB" id="A0AAD7ZS40"/>
<reference evidence="2" key="1">
    <citation type="journal article" date="2023" name="IScience">
        <title>Live-bearing cockroach genome reveals convergent evolutionary mechanisms linked to viviparity in insects and beyond.</title>
        <authorList>
            <person name="Fouks B."/>
            <person name="Harrison M.C."/>
            <person name="Mikhailova A.A."/>
            <person name="Marchal E."/>
            <person name="English S."/>
            <person name="Carruthers M."/>
            <person name="Jennings E.C."/>
            <person name="Chiamaka E.L."/>
            <person name="Frigard R.A."/>
            <person name="Pippel M."/>
            <person name="Attardo G.M."/>
            <person name="Benoit J.B."/>
            <person name="Bornberg-Bauer E."/>
            <person name="Tobe S.S."/>
        </authorList>
    </citation>
    <scope>NUCLEOTIDE SEQUENCE</scope>
    <source>
        <strain evidence="2">Stay&amp;Tobe</strain>
    </source>
</reference>
<feature type="transmembrane region" description="Helical" evidence="1">
    <location>
        <begin position="45"/>
        <end position="63"/>
    </location>
</feature>
<reference evidence="2" key="2">
    <citation type="submission" date="2023-05" db="EMBL/GenBank/DDBJ databases">
        <authorList>
            <person name="Fouks B."/>
        </authorList>
    </citation>
    <scope>NUCLEOTIDE SEQUENCE</scope>
    <source>
        <strain evidence="2">Stay&amp;Tobe</strain>
        <tissue evidence="2">Testes</tissue>
    </source>
</reference>
<organism evidence="2 3">
    <name type="scientific">Diploptera punctata</name>
    <name type="common">Pacific beetle cockroach</name>
    <dbReference type="NCBI Taxonomy" id="6984"/>
    <lineage>
        <taxon>Eukaryota</taxon>
        <taxon>Metazoa</taxon>
        <taxon>Ecdysozoa</taxon>
        <taxon>Arthropoda</taxon>
        <taxon>Hexapoda</taxon>
        <taxon>Insecta</taxon>
        <taxon>Pterygota</taxon>
        <taxon>Neoptera</taxon>
        <taxon>Polyneoptera</taxon>
        <taxon>Dictyoptera</taxon>
        <taxon>Blattodea</taxon>
        <taxon>Blaberoidea</taxon>
        <taxon>Blaberidae</taxon>
        <taxon>Diplopterinae</taxon>
        <taxon>Diploptera</taxon>
    </lineage>
</organism>
<keyword evidence="1" id="KW-0812">Transmembrane</keyword>
<proteinExistence type="predicted"/>
<evidence type="ECO:0000313" key="2">
    <source>
        <dbReference type="EMBL" id="KAJ9585481.1"/>
    </source>
</evidence>
<keyword evidence="3" id="KW-1185">Reference proteome</keyword>
<accession>A0AAD7ZS40</accession>
<feature type="non-terminal residue" evidence="2">
    <location>
        <position position="1"/>
    </location>
</feature>
<sequence>SLSRPYETYLHVLEIILFANWHMWESYYAPFFEVSPLSRKFLTSTVNWVILQILLLYCFSLIAEVKVCKNKFAVFNDRQEILDMDKNYCIMDHCELGMIYELIPCHHVYFRFTS</sequence>
<feature type="non-terminal residue" evidence="2">
    <location>
        <position position="114"/>
    </location>
</feature>
<keyword evidence="1" id="KW-0472">Membrane</keyword>
<dbReference type="EMBL" id="JASPKZ010007267">
    <property type="protein sequence ID" value="KAJ9585481.1"/>
    <property type="molecule type" value="Genomic_DNA"/>
</dbReference>
<protein>
    <submittedName>
        <fullName evidence="2">Uncharacterized protein</fullName>
    </submittedName>
</protein>
<evidence type="ECO:0000256" key="1">
    <source>
        <dbReference type="SAM" id="Phobius"/>
    </source>
</evidence>
<evidence type="ECO:0000313" key="3">
    <source>
        <dbReference type="Proteomes" id="UP001233999"/>
    </source>
</evidence>
<name>A0AAD7ZS40_DIPPU</name>